<gene>
    <name evidence="1" type="ORF">SAMN04488104_10386</name>
</gene>
<proteinExistence type="predicted"/>
<dbReference type="EMBL" id="FNAC01000038">
    <property type="protein sequence ID" value="SDD56779.1"/>
    <property type="molecule type" value="Genomic_DNA"/>
</dbReference>
<dbReference type="RefSeq" id="WP_087940655.1">
    <property type="nucleotide sequence ID" value="NZ_FNAC01000038.1"/>
</dbReference>
<dbReference type="AlphaFoldDB" id="A0A1G6VTA4"/>
<sequence>MKTHVILVLIIVFWFGCNSEQIKIENSAESTFLDTLTVDFGGLPLPNEYSSSGNYQDKFYYTYFFRDSMGLYFNDLDSRDWTSNFFPMEGPEGLLKQGGFVILNDSIAFHPLAGLASFQLINYQNGQVKRFKFPDGRFGFGNITDKSVHFDGESIRFPLSYFKSTSDEDYVSQVPIYGVFDLAASDFSSLLNFPEKFHGDTYSSNFLSKTFLVADNYIYLNLAKSHEIYKYDLALNLQEIFPFQSQNVDTSNPGVENDQILNMINSKMGGEYSSLLESEGHLYRTVSYLSESNSIPVKNLNEYFLALENLRFEILKYSPLTKKTESYDYSGSPLSKGIGDGLVLEKEGKLYYWLFDKEKEEVEKFVSIFEEISD</sequence>
<dbReference type="OrthoDB" id="827977at2"/>
<evidence type="ECO:0000313" key="2">
    <source>
        <dbReference type="Proteomes" id="UP000199060"/>
    </source>
</evidence>
<accession>A0A1G6VTA4</accession>
<organism evidence="1 2">
    <name type="scientific">Algoriphagus faecimaris</name>
    <dbReference type="NCBI Taxonomy" id="686796"/>
    <lineage>
        <taxon>Bacteria</taxon>
        <taxon>Pseudomonadati</taxon>
        <taxon>Bacteroidota</taxon>
        <taxon>Cytophagia</taxon>
        <taxon>Cytophagales</taxon>
        <taxon>Cyclobacteriaceae</taxon>
        <taxon>Algoriphagus</taxon>
    </lineage>
</organism>
<keyword evidence="2" id="KW-1185">Reference proteome</keyword>
<dbReference type="Proteomes" id="UP000199060">
    <property type="component" value="Unassembled WGS sequence"/>
</dbReference>
<reference evidence="2" key="1">
    <citation type="submission" date="2016-10" db="EMBL/GenBank/DDBJ databases">
        <authorList>
            <person name="Varghese N."/>
            <person name="Submissions S."/>
        </authorList>
    </citation>
    <scope>NUCLEOTIDE SEQUENCE [LARGE SCALE GENOMIC DNA]</scope>
    <source>
        <strain evidence="2">DSM 23095</strain>
    </source>
</reference>
<dbReference type="PROSITE" id="PS51257">
    <property type="entry name" value="PROKAR_LIPOPROTEIN"/>
    <property type="match status" value="1"/>
</dbReference>
<protein>
    <recommendedName>
        <fullName evidence="3">DUF4221 domain-containing protein</fullName>
    </recommendedName>
</protein>
<evidence type="ECO:0000313" key="1">
    <source>
        <dbReference type="EMBL" id="SDD56779.1"/>
    </source>
</evidence>
<name>A0A1G6VTA4_9BACT</name>
<evidence type="ECO:0008006" key="3">
    <source>
        <dbReference type="Google" id="ProtNLM"/>
    </source>
</evidence>